<dbReference type="CDD" id="cd06261">
    <property type="entry name" value="TM_PBP2"/>
    <property type="match status" value="1"/>
</dbReference>
<evidence type="ECO:0000256" key="6">
    <source>
        <dbReference type="ARBA" id="ARBA00023136"/>
    </source>
</evidence>
<proteinExistence type="inferred from homology"/>
<evidence type="ECO:0000256" key="2">
    <source>
        <dbReference type="ARBA" id="ARBA00022448"/>
    </source>
</evidence>
<sequence>MSAGASETHYRRGLNRRHREWLAAALFVAPDALGLLVFLGVPMVLALGLGFFEVTGFGGIAFAGLDNYKKMFVDPLFLDSLKVTVTYVVGFVVGVFVVSLGLALLVQQKIPFVGFFRSMFFLPHVVSLVVVGLVWQFMLTDGVGVVNQVLEAVGIGGRSWLGDPQFALATVVLVSIWFFMGYYMIIFLAGLQEIPREYYDAAKIDGARSWQLFRHITWPLLKPTSFFVLLVSTITGVAGLQAFDLIYVMTKGGPANSTSLGIFYIYQQAFQFNDYGYAAAMSSFLVLLLLAATALMFVLTKGGRFETE</sequence>
<dbReference type="InterPro" id="IPR035906">
    <property type="entry name" value="MetI-like_sf"/>
</dbReference>
<evidence type="ECO:0000313" key="10">
    <source>
        <dbReference type="Proteomes" id="UP000501452"/>
    </source>
</evidence>
<protein>
    <submittedName>
        <fullName evidence="9">ABC transporter permease subunit</fullName>
    </submittedName>
</protein>
<keyword evidence="5 7" id="KW-1133">Transmembrane helix</keyword>
<feature type="transmembrane region" description="Helical" evidence="7">
    <location>
        <begin position="85"/>
        <end position="106"/>
    </location>
</feature>
<keyword evidence="2 7" id="KW-0813">Transport</keyword>
<dbReference type="AlphaFoldDB" id="A0A6G8QCM1"/>
<feature type="transmembrane region" description="Helical" evidence="7">
    <location>
        <begin position="166"/>
        <end position="189"/>
    </location>
</feature>
<dbReference type="RefSeq" id="WP_166178057.1">
    <property type="nucleotide sequence ID" value="NZ_CP045119.1"/>
</dbReference>
<comment type="subcellular location">
    <subcellularLocation>
        <location evidence="1 7">Cell membrane</location>
        <topology evidence="1 7">Multi-pass membrane protein</topology>
    </subcellularLocation>
</comment>
<evidence type="ECO:0000256" key="4">
    <source>
        <dbReference type="ARBA" id="ARBA00022692"/>
    </source>
</evidence>
<evidence type="ECO:0000313" key="9">
    <source>
        <dbReference type="EMBL" id="QIN84151.1"/>
    </source>
</evidence>
<keyword evidence="3" id="KW-1003">Cell membrane</keyword>
<name>A0A6G8QCM1_9ACTN</name>
<comment type="similarity">
    <text evidence="7">Belongs to the binding-protein-dependent transport system permease family.</text>
</comment>
<dbReference type="KEGG" id="rub:GBA63_16990"/>
<dbReference type="GO" id="GO:0005886">
    <property type="term" value="C:plasma membrane"/>
    <property type="evidence" value="ECO:0007669"/>
    <property type="project" value="UniProtKB-SubCell"/>
</dbReference>
<dbReference type="InterPro" id="IPR000515">
    <property type="entry name" value="MetI-like"/>
</dbReference>
<feature type="transmembrane region" description="Helical" evidence="7">
    <location>
        <begin position="275"/>
        <end position="299"/>
    </location>
</feature>
<evidence type="ECO:0000256" key="1">
    <source>
        <dbReference type="ARBA" id="ARBA00004651"/>
    </source>
</evidence>
<evidence type="ECO:0000259" key="8">
    <source>
        <dbReference type="PROSITE" id="PS50928"/>
    </source>
</evidence>
<organism evidence="9 10">
    <name type="scientific">Rubrobacter tropicus</name>
    <dbReference type="NCBI Taxonomy" id="2653851"/>
    <lineage>
        <taxon>Bacteria</taxon>
        <taxon>Bacillati</taxon>
        <taxon>Actinomycetota</taxon>
        <taxon>Rubrobacteria</taxon>
        <taxon>Rubrobacterales</taxon>
        <taxon>Rubrobacteraceae</taxon>
        <taxon>Rubrobacter</taxon>
    </lineage>
</organism>
<evidence type="ECO:0000256" key="5">
    <source>
        <dbReference type="ARBA" id="ARBA00022989"/>
    </source>
</evidence>
<evidence type="ECO:0000256" key="3">
    <source>
        <dbReference type="ARBA" id="ARBA00022475"/>
    </source>
</evidence>
<accession>A0A6G8QCM1</accession>
<dbReference type="SUPFAM" id="SSF161098">
    <property type="entry name" value="MetI-like"/>
    <property type="match status" value="1"/>
</dbReference>
<keyword evidence="10" id="KW-1185">Reference proteome</keyword>
<keyword evidence="4 7" id="KW-0812">Transmembrane</keyword>
<dbReference type="PROSITE" id="PS50928">
    <property type="entry name" value="ABC_TM1"/>
    <property type="match status" value="1"/>
</dbReference>
<feature type="transmembrane region" description="Helical" evidence="7">
    <location>
        <begin position="226"/>
        <end position="249"/>
    </location>
</feature>
<reference evidence="9 10" key="1">
    <citation type="submission" date="2019-10" db="EMBL/GenBank/DDBJ databases">
        <title>Rubrobacter sp nov SCSIO 52090 isolated from a deep-sea sediment in the South China Sea.</title>
        <authorList>
            <person name="Chen R.W."/>
        </authorList>
    </citation>
    <scope>NUCLEOTIDE SEQUENCE [LARGE SCALE GENOMIC DNA]</scope>
    <source>
        <strain evidence="9 10">SCSIO 52909</strain>
    </source>
</reference>
<gene>
    <name evidence="9" type="ORF">GBA63_16990</name>
</gene>
<feature type="domain" description="ABC transmembrane type-1" evidence="8">
    <location>
        <begin position="81"/>
        <end position="296"/>
    </location>
</feature>
<dbReference type="PANTHER" id="PTHR30193">
    <property type="entry name" value="ABC TRANSPORTER PERMEASE PROTEIN"/>
    <property type="match status" value="1"/>
</dbReference>
<evidence type="ECO:0000256" key="7">
    <source>
        <dbReference type="RuleBase" id="RU363032"/>
    </source>
</evidence>
<feature type="transmembrane region" description="Helical" evidence="7">
    <location>
        <begin position="21"/>
        <end position="52"/>
    </location>
</feature>
<dbReference type="PANTHER" id="PTHR30193:SF41">
    <property type="entry name" value="DIACETYLCHITOBIOSE UPTAKE SYSTEM PERMEASE PROTEIN NGCF"/>
    <property type="match status" value="1"/>
</dbReference>
<feature type="transmembrane region" description="Helical" evidence="7">
    <location>
        <begin position="118"/>
        <end position="138"/>
    </location>
</feature>
<dbReference type="EMBL" id="CP045119">
    <property type="protein sequence ID" value="QIN84151.1"/>
    <property type="molecule type" value="Genomic_DNA"/>
</dbReference>
<dbReference type="Pfam" id="PF00528">
    <property type="entry name" value="BPD_transp_1"/>
    <property type="match status" value="1"/>
</dbReference>
<dbReference type="Gene3D" id="1.10.3720.10">
    <property type="entry name" value="MetI-like"/>
    <property type="match status" value="1"/>
</dbReference>
<dbReference type="GO" id="GO:0055085">
    <property type="term" value="P:transmembrane transport"/>
    <property type="evidence" value="ECO:0007669"/>
    <property type="project" value="InterPro"/>
</dbReference>
<dbReference type="InterPro" id="IPR051393">
    <property type="entry name" value="ABC_transporter_permease"/>
</dbReference>
<keyword evidence="6 7" id="KW-0472">Membrane</keyword>
<dbReference type="Proteomes" id="UP000501452">
    <property type="component" value="Chromosome"/>
</dbReference>